<evidence type="ECO:0000256" key="4">
    <source>
        <dbReference type="ARBA" id="ARBA00022980"/>
    </source>
</evidence>
<evidence type="ECO:0000256" key="7">
    <source>
        <dbReference type="HAMAP-Rule" id="MF_01337"/>
    </source>
</evidence>
<dbReference type="Gene3D" id="3.30.420.100">
    <property type="match status" value="1"/>
</dbReference>
<proteinExistence type="inferred from homology"/>
<sequence length="129" mass="13737">MSATLLKRRRGVAAKRAVGRARRHFRVRKNVSGTTERPRLVVTRSLRHMVAQIVDDTKGHTLASASTMDASLRGVEGDKSALAGKVGALLAERAKAAGVSKVVFDRGGNRYAGRVAALADAAREAGLEF</sequence>
<evidence type="ECO:0000256" key="6">
    <source>
        <dbReference type="ARBA" id="ARBA00035197"/>
    </source>
</evidence>
<dbReference type="PANTHER" id="PTHR12899">
    <property type="entry name" value="39S RIBOSOMAL PROTEIN L18, MITOCHONDRIAL"/>
    <property type="match status" value="1"/>
</dbReference>
<comment type="function">
    <text evidence="7">This is one of the proteins that bind and probably mediate the attachment of the 5S RNA into the large ribosomal subunit, where it forms part of the central protuberance.</text>
</comment>
<dbReference type="EMBL" id="FMCS01000004">
    <property type="protein sequence ID" value="SCE99867.1"/>
    <property type="molecule type" value="Genomic_DNA"/>
</dbReference>
<evidence type="ECO:0000313" key="8">
    <source>
        <dbReference type="EMBL" id="SCE99867.1"/>
    </source>
</evidence>
<evidence type="ECO:0000256" key="2">
    <source>
        <dbReference type="ARBA" id="ARBA00022730"/>
    </source>
</evidence>
<dbReference type="Proteomes" id="UP000199629">
    <property type="component" value="Unassembled WGS sequence"/>
</dbReference>
<protein>
    <recommendedName>
        <fullName evidence="6 7">Large ribosomal subunit protein uL18</fullName>
    </recommendedName>
</protein>
<comment type="similarity">
    <text evidence="1 7">Belongs to the universal ribosomal protein uL18 family.</text>
</comment>
<dbReference type="GO" id="GO:0022625">
    <property type="term" value="C:cytosolic large ribosomal subunit"/>
    <property type="evidence" value="ECO:0007669"/>
    <property type="project" value="TreeGrafter"/>
</dbReference>
<keyword evidence="9" id="KW-1185">Reference proteome</keyword>
<dbReference type="HAMAP" id="MF_01337_B">
    <property type="entry name" value="Ribosomal_uL18_B"/>
    <property type="match status" value="1"/>
</dbReference>
<dbReference type="CDD" id="cd00432">
    <property type="entry name" value="Ribosomal_L18_L5e"/>
    <property type="match status" value="1"/>
</dbReference>
<dbReference type="NCBIfam" id="TIGR00060">
    <property type="entry name" value="L18_bact"/>
    <property type="match status" value="1"/>
</dbReference>
<keyword evidence="2 7" id="KW-0699">rRNA-binding</keyword>
<reference evidence="9" key="1">
    <citation type="submission" date="2016-06" db="EMBL/GenBank/DDBJ databases">
        <authorList>
            <person name="Varghese N."/>
            <person name="Submissions Spin"/>
        </authorList>
    </citation>
    <scope>NUCLEOTIDE SEQUENCE [LARGE SCALE GENOMIC DNA]</scope>
    <source>
        <strain evidence="9">DSM 45246</strain>
    </source>
</reference>
<dbReference type="InterPro" id="IPR057268">
    <property type="entry name" value="Ribosomal_L18"/>
</dbReference>
<dbReference type="GO" id="GO:0003735">
    <property type="term" value="F:structural constituent of ribosome"/>
    <property type="evidence" value="ECO:0007669"/>
    <property type="project" value="InterPro"/>
</dbReference>
<dbReference type="InterPro" id="IPR004389">
    <property type="entry name" value="Ribosomal_uL18_bac-type"/>
</dbReference>
<gene>
    <name evidence="7" type="primary">rplR</name>
    <name evidence="8" type="ORF">GA0070214_104371</name>
</gene>
<evidence type="ECO:0000256" key="3">
    <source>
        <dbReference type="ARBA" id="ARBA00022884"/>
    </source>
</evidence>
<dbReference type="RefSeq" id="WP_091262791.1">
    <property type="nucleotide sequence ID" value="NZ_FMCS01000004.1"/>
</dbReference>
<evidence type="ECO:0000313" key="9">
    <source>
        <dbReference type="Proteomes" id="UP000199629"/>
    </source>
</evidence>
<dbReference type="GO" id="GO:0006412">
    <property type="term" value="P:translation"/>
    <property type="evidence" value="ECO:0007669"/>
    <property type="project" value="UniProtKB-UniRule"/>
</dbReference>
<keyword evidence="5 7" id="KW-0687">Ribonucleoprotein</keyword>
<dbReference type="PANTHER" id="PTHR12899:SF3">
    <property type="entry name" value="LARGE RIBOSOMAL SUBUNIT PROTEIN UL18M"/>
    <property type="match status" value="1"/>
</dbReference>
<evidence type="ECO:0000256" key="5">
    <source>
        <dbReference type="ARBA" id="ARBA00023274"/>
    </source>
</evidence>
<keyword evidence="4 7" id="KW-0689">Ribosomal protein</keyword>
<dbReference type="InterPro" id="IPR005484">
    <property type="entry name" value="Ribosomal_uL18_bac/plant/anim"/>
</dbReference>
<dbReference type="GO" id="GO:0008097">
    <property type="term" value="F:5S rRNA binding"/>
    <property type="evidence" value="ECO:0007669"/>
    <property type="project" value="TreeGrafter"/>
</dbReference>
<evidence type="ECO:0000256" key="1">
    <source>
        <dbReference type="ARBA" id="ARBA00007116"/>
    </source>
</evidence>
<dbReference type="FunFam" id="3.30.420.100:FF:000001">
    <property type="entry name" value="50S ribosomal protein L18"/>
    <property type="match status" value="1"/>
</dbReference>
<dbReference type="AlphaFoldDB" id="A0A1C4WUE7"/>
<accession>A0A1C4WUE7</accession>
<keyword evidence="3 7" id="KW-0694">RNA-binding</keyword>
<dbReference type="Pfam" id="PF00861">
    <property type="entry name" value="Ribosomal_L18p"/>
    <property type="match status" value="1"/>
</dbReference>
<organism evidence="8 9">
    <name type="scientific">Micromonospora chaiyaphumensis</name>
    <dbReference type="NCBI Taxonomy" id="307119"/>
    <lineage>
        <taxon>Bacteria</taxon>
        <taxon>Bacillati</taxon>
        <taxon>Actinomycetota</taxon>
        <taxon>Actinomycetes</taxon>
        <taxon>Micromonosporales</taxon>
        <taxon>Micromonosporaceae</taxon>
        <taxon>Micromonospora</taxon>
    </lineage>
</organism>
<dbReference type="SUPFAM" id="SSF53137">
    <property type="entry name" value="Translational machinery components"/>
    <property type="match status" value="1"/>
</dbReference>
<comment type="subunit">
    <text evidence="7">Part of the 50S ribosomal subunit; part of the 5S rRNA/L5/L18/L25 subcomplex. Contacts the 5S and 23S rRNAs.</text>
</comment>
<name>A0A1C4WUE7_9ACTN</name>